<dbReference type="EMBL" id="GGEC01072958">
    <property type="protein sequence ID" value="MBX53442.1"/>
    <property type="molecule type" value="Transcribed_RNA"/>
</dbReference>
<dbReference type="AlphaFoldDB" id="A0A2P2PFG5"/>
<reference evidence="1" key="1">
    <citation type="submission" date="2018-02" db="EMBL/GenBank/DDBJ databases">
        <title>Rhizophora mucronata_Transcriptome.</title>
        <authorList>
            <person name="Meera S.P."/>
            <person name="Sreeshan A."/>
            <person name="Augustine A."/>
        </authorList>
    </citation>
    <scope>NUCLEOTIDE SEQUENCE</scope>
    <source>
        <tissue evidence="1">Leaf</tissue>
    </source>
</reference>
<proteinExistence type="predicted"/>
<evidence type="ECO:0000313" key="1">
    <source>
        <dbReference type="EMBL" id="MBX53442.1"/>
    </source>
</evidence>
<protein>
    <submittedName>
        <fullName evidence="1">Uncharacterized protein</fullName>
    </submittedName>
</protein>
<organism evidence="1">
    <name type="scientific">Rhizophora mucronata</name>
    <name type="common">Asiatic mangrove</name>
    <dbReference type="NCBI Taxonomy" id="61149"/>
    <lineage>
        <taxon>Eukaryota</taxon>
        <taxon>Viridiplantae</taxon>
        <taxon>Streptophyta</taxon>
        <taxon>Embryophyta</taxon>
        <taxon>Tracheophyta</taxon>
        <taxon>Spermatophyta</taxon>
        <taxon>Magnoliopsida</taxon>
        <taxon>eudicotyledons</taxon>
        <taxon>Gunneridae</taxon>
        <taxon>Pentapetalae</taxon>
        <taxon>rosids</taxon>
        <taxon>fabids</taxon>
        <taxon>Malpighiales</taxon>
        <taxon>Rhizophoraceae</taxon>
        <taxon>Rhizophora</taxon>
    </lineage>
</organism>
<name>A0A2P2PFG5_RHIMU</name>
<accession>A0A2P2PFG5</accession>
<sequence>MASCILCTKLPLYGSQSIDVPYSV</sequence>